<accession>A0A1A8VJ98</accession>
<organism evidence="1">
    <name type="scientific">Nothobranchius furzeri</name>
    <name type="common">Turquoise killifish</name>
    <dbReference type="NCBI Taxonomy" id="105023"/>
    <lineage>
        <taxon>Eukaryota</taxon>
        <taxon>Metazoa</taxon>
        <taxon>Chordata</taxon>
        <taxon>Craniata</taxon>
        <taxon>Vertebrata</taxon>
        <taxon>Euteleostomi</taxon>
        <taxon>Actinopterygii</taxon>
        <taxon>Neopterygii</taxon>
        <taxon>Teleostei</taxon>
        <taxon>Neoteleostei</taxon>
        <taxon>Acanthomorphata</taxon>
        <taxon>Ovalentaria</taxon>
        <taxon>Atherinomorphae</taxon>
        <taxon>Cyprinodontiformes</taxon>
        <taxon>Nothobranchiidae</taxon>
        <taxon>Nothobranchius</taxon>
    </lineage>
</organism>
<feature type="non-terminal residue" evidence="1">
    <location>
        <position position="1"/>
    </location>
</feature>
<name>A0A1A8VJ98_NOTFU</name>
<evidence type="ECO:0000313" key="1">
    <source>
        <dbReference type="EMBL" id="SBS59198.1"/>
    </source>
</evidence>
<proteinExistence type="predicted"/>
<sequence length="173" mass="18496">ITSIPDLSQSRAQKNFFSLKGFSEVGTGVIRGSSQACASQYAIRSAAAFDTFILQKLASIFSCSTSFLAWPTLMVLLTGVSPFIPYSSSGAVVPLLLSLWFLSFSPSLCEPLLGGVSVAGPHPSQRTAWMVPCSVQSSELQFCHNEHQICGGWMESPLNGEWCLPDGGREGQG</sequence>
<protein>
    <submittedName>
        <fullName evidence="1">Barrier to autointegration factor 1</fullName>
    </submittedName>
</protein>
<dbReference type="AlphaFoldDB" id="A0A1A8VJ98"/>
<feature type="non-terminal residue" evidence="1">
    <location>
        <position position="173"/>
    </location>
</feature>
<gene>
    <name evidence="1" type="primary">BANF1</name>
</gene>
<reference evidence="1" key="1">
    <citation type="submission" date="2016-05" db="EMBL/GenBank/DDBJ databases">
        <authorList>
            <person name="Lavstsen T."/>
            <person name="Jespersen J.S."/>
        </authorList>
    </citation>
    <scope>NUCLEOTIDE SEQUENCE</scope>
    <source>
        <tissue evidence="1">Brain</tissue>
    </source>
</reference>
<reference evidence="1" key="2">
    <citation type="submission" date="2016-06" db="EMBL/GenBank/DDBJ databases">
        <title>The genome of a short-lived fish provides insights into sex chromosome evolution and the genetic control of aging.</title>
        <authorList>
            <person name="Reichwald K."/>
            <person name="Felder M."/>
            <person name="Petzold A."/>
            <person name="Koch P."/>
            <person name="Groth M."/>
            <person name="Platzer M."/>
        </authorList>
    </citation>
    <scope>NUCLEOTIDE SEQUENCE</scope>
    <source>
        <tissue evidence="1">Brain</tissue>
    </source>
</reference>
<dbReference type="EMBL" id="HAEJ01018741">
    <property type="protein sequence ID" value="SBS59198.1"/>
    <property type="molecule type" value="Transcribed_RNA"/>
</dbReference>